<proteinExistence type="predicted"/>
<comment type="caution">
    <text evidence="1">The sequence shown here is derived from an EMBL/GenBank/DDBJ whole genome shotgun (WGS) entry which is preliminary data.</text>
</comment>
<dbReference type="Proteomes" id="UP001218246">
    <property type="component" value="Unassembled WGS sequence"/>
</dbReference>
<dbReference type="EMBL" id="JARULN010000009">
    <property type="protein sequence ID" value="MDG5754492.1"/>
    <property type="molecule type" value="Genomic_DNA"/>
</dbReference>
<name>A0ABT6H6A4_9BACI</name>
<keyword evidence="2" id="KW-1185">Reference proteome</keyword>
<accession>A0ABT6H6A4</accession>
<protein>
    <submittedName>
        <fullName evidence="1">Signal peptide protein</fullName>
    </submittedName>
</protein>
<sequence length="34" mass="3669">MLDVMMVGAFILLTASMAGLAKWSDNVVKEGNKQ</sequence>
<dbReference type="RefSeq" id="WP_124565138.1">
    <property type="nucleotide sequence ID" value="NZ_JARRRY010000008.1"/>
</dbReference>
<organism evidence="1 2">
    <name type="scientific">Ectobacillus antri</name>
    <dbReference type="NCBI Taxonomy" id="2486280"/>
    <lineage>
        <taxon>Bacteria</taxon>
        <taxon>Bacillati</taxon>
        <taxon>Bacillota</taxon>
        <taxon>Bacilli</taxon>
        <taxon>Bacillales</taxon>
        <taxon>Bacillaceae</taxon>
        <taxon>Ectobacillus</taxon>
    </lineage>
</organism>
<evidence type="ECO:0000313" key="2">
    <source>
        <dbReference type="Proteomes" id="UP001218246"/>
    </source>
</evidence>
<evidence type="ECO:0000313" key="1">
    <source>
        <dbReference type="EMBL" id="MDG5754492.1"/>
    </source>
</evidence>
<gene>
    <name evidence="1" type="ORF">P6P90_10985</name>
</gene>
<reference evidence="1 2" key="1">
    <citation type="submission" date="2023-04" db="EMBL/GenBank/DDBJ databases">
        <title>Ectobacillus antri isolated from activated sludge.</title>
        <authorList>
            <person name="Yan P."/>
            <person name="Liu X."/>
        </authorList>
    </citation>
    <scope>NUCLEOTIDE SEQUENCE [LARGE SCALE GENOMIC DNA]</scope>
    <source>
        <strain evidence="1 2">C18H</strain>
    </source>
</reference>